<evidence type="ECO:0000313" key="1">
    <source>
        <dbReference type="EMBL" id="SVD58778.1"/>
    </source>
</evidence>
<protein>
    <submittedName>
        <fullName evidence="1">Uncharacterized protein</fullName>
    </submittedName>
</protein>
<feature type="non-terminal residue" evidence="1">
    <location>
        <position position="250"/>
    </location>
</feature>
<organism evidence="1">
    <name type="scientific">marine metagenome</name>
    <dbReference type="NCBI Taxonomy" id="408172"/>
    <lineage>
        <taxon>unclassified sequences</taxon>
        <taxon>metagenomes</taxon>
        <taxon>ecological metagenomes</taxon>
    </lineage>
</organism>
<accession>A0A382WKX7</accession>
<dbReference type="InterPro" id="IPR005502">
    <property type="entry name" value="Ribosyl_crysJ1"/>
</dbReference>
<dbReference type="InterPro" id="IPR036705">
    <property type="entry name" value="Ribosyl_crysJ1_sf"/>
</dbReference>
<gene>
    <name evidence="1" type="ORF">METZ01_LOCUS411632</name>
</gene>
<dbReference type="Gene3D" id="1.10.4080.10">
    <property type="entry name" value="ADP-ribosylation/Crystallin J1"/>
    <property type="match status" value="1"/>
</dbReference>
<dbReference type="AlphaFoldDB" id="A0A382WKX7"/>
<dbReference type="EMBL" id="UINC01160242">
    <property type="protein sequence ID" value="SVD58778.1"/>
    <property type="molecule type" value="Genomic_DNA"/>
</dbReference>
<name>A0A382WKX7_9ZZZZ</name>
<reference evidence="1" key="1">
    <citation type="submission" date="2018-05" db="EMBL/GenBank/DDBJ databases">
        <authorList>
            <person name="Lanie J.A."/>
            <person name="Ng W.-L."/>
            <person name="Kazmierczak K.M."/>
            <person name="Andrzejewski T.M."/>
            <person name="Davidsen T.M."/>
            <person name="Wayne K.J."/>
            <person name="Tettelin H."/>
            <person name="Glass J.I."/>
            <person name="Rusch D."/>
            <person name="Podicherti R."/>
            <person name="Tsui H.-C.T."/>
            <person name="Winkler M.E."/>
        </authorList>
    </citation>
    <scope>NUCLEOTIDE SEQUENCE</scope>
</reference>
<dbReference type="SUPFAM" id="SSF101478">
    <property type="entry name" value="ADP-ribosylglycohydrolase"/>
    <property type="match status" value="1"/>
</dbReference>
<sequence length="250" mass="27785">MSLSITALSFDLNRKWLVLVLFAAMSRVACAPNSSTDTATFSEQELRNKIKGAWAGQTIGVTYGFPVEFRFNSVRVPDDHELPWYDGYLLNTFNERPGVYDDIYMDLTFVQVFEDEGMDAPAQSFADAFANADYSLWFANQVARYNVLDGISPPQSGHWLNNPAADDIDFQIEADFAGIMAPGMVNSAVEVSDKVGHIMNYGDGWYGGVFVASMYSLAFVNDDIEDIVTHALDVIPERSDFHKIISDVIA</sequence>
<dbReference type="Pfam" id="PF03747">
    <property type="entry name" value="ADP_ribosyl_GH"/>
    <property type="match status" value="1"/>
</dbReference>
<proteinExistence type="predicted"/>